<feature type="region of interest" description="Disordered" evidence="1">
    <location>
        <begin position="1"/>
        <end position="96"/>
    </location>
</feature>
<keyword evidence="3" id="KW-1185">Reference proteome</keyword>
<feature type="compositionally biased region" description="Basic and acidic residues" evidence="1">
    <location>
        <begin position="1"/>
        <end position="14"/>
    </location>
</feature>
<feature type="compositionally biased region" description="Polar residues" evidence="1">
    <location>
        <begin position="29"/>
        <end position="49"/>
    </location>
</feature>
<feature type="compositionally biased region" description="Basic and acidic residues" evidence="1">
    <location>
        <begin position="86"/>
        <end position="96"/>
    </location>
</feature>
<gene>
    <name evidence="2" type="ORF">ACFPH6_17485</name>
</gene>
<evidence type="ECO:0000313" key="2">
    <source>
        <dbReference type="EMBL" id="MFC4466298.1"/>
    </source>
</evidence>
<reference evidence="3" key="1">
    <citation type="journal article" date="2019" name="Int. J. Syst. Evol. Microbiol.">
        <title>The Global Catalogue of Microorganisms (GCM) 10K type strain sequencing project: providing services to taxonomists for standard genome sequencing and annotation.</title>
        <authorList>
            <consortium name="The Broad Institute Genomics Platform"/>
            <consortium name="The Broad Institute Genome Sequencing Center for Infectious Disease"/>
            <person name="Wu L."/>
            <person name="Ma J."/>
        </authorList>
    </citation>
    <scope>NUCLEOTIDE SEQUENCE [LARGE SCALE GENOMIC DNA]</scope>
    <source>
        <strain evidence="3">DT43</strain>
    </source>
</reference>
<dbReference type="RefSeq" id="WP_386342747.1">
    <property type="nucleotide sequence ID" value="NZ_JBHSFG010000029.1"/>
</dbReference>
<comment type="caution">
    <text evidence="2">The sequence shown here is derived from an EMBL/GenBank/DDBJ whole genome shotgun (WGS) entry which is preliminary data.</text>
</comment>
<dbReference type="EMBL" id="JBHSFG010000029">
    <property type="protein sequence ID" value="MFC4466298.1"/>
    <property type="molecule type" value="Genomic_DNA"/>
</dbReference>
<organism evidence="2 3">
    <name type="scientific">Streptomyces xiangluensis</name>
    <dbReference type="NCBI Taxonomy" id="2665720"/>
    <lineage>
        <taxon>Bacteria</taxon>
        <taxon>Bacillati</taxon>
        <taxon>Actinomycetota</taxon>
        <taxon>Actinomycetes</taxon>
        <taxon>Kitasatosporales</taxon>
        <taxon>Streptomycetaceae</taxon>
        <taxon>Streptomyces</taxon>
    </lineage>
</organism>
<evidence type="ECO:0000313" key="3">
    <source>
        <dbReference type="Proteomes" id="UP001596012"/>
    </source>
</evidence>
<name>A0ABV8YQL9_9ACTN</name>
<evidence type="ECO:0000256" key="1">
    <source>
        <dbReference type="SAM" id="MobiDB-lite"/>
    </source>
</evidence>
<accession>A0ABV8YQL9</accession>
<dbReference type="Proteomes" id="UP001596012">
    <property type="component" value="Unassembled WGS sequence"/>
</dbReference>
<protein>
    <submittedName>
        <fullName evidence="2">Uncharacterized protein</fullName>
    </submittedName>
</protein>
<proteinExistence type="predicted"/>
<sequence length="164" mass="18228">MVRKKVEGDEDQRRAAAHQAHKSEETPSARGQTTGGSKQRTHVPHSTSLSHEERAAPLHRGKRRQRTEPPPGPAGQTPESTPYPRGRPDYSEEHEQVFRALAEAEREHGGEGVHLEDVARVAGLPTEETRTLLHDLVSVHRLVTELQGSDAPDQGPRFETKPRL</sequence>